<feature type="domain" description="UspA" evidence="1">
    <location>
        <begin position="1"/>
        <end position="114"/>
    </location>
</feature>
<proteinExistence type="predicted"/>
<dbReference type="SUPFAM" id="SSF52402">
    <property type="entry name" value="Adenine nucleotide alpha hydrolases-like"/>
    <property type="match status" value="1"/>
</dbReference>
<accession>A0A1T4TME0</accession>
<dbReference type="InterPro" id="IPR006016">
    <property type="entry name" value="UspA"/>
</dbReference>
<gene>
    <name evidence="2" type="ORF">CZ814_02274</name>
</gene>
<name>A0A1T4TME0_9GAMM</name>
<dbReference type="OrthoDB" id="5823898at2"/>
<dbReference type="EMBL" id="FUWP01000012">
    <property type="protein sequence ID" value="SKA41389.1"/>
    <property type="molecule type" value="Genomic_DNA"/>
</dbReference>
<evidence type="ECO:0000259" key="1">
    <source>
        <dbReference type="Pfam" id="PF00582"/>
    </source>
</evidence>
<dbReference type="Proteomes" id="UP000191116">
    <property type="component" value="Unassembled WGS sequence"/>
</dbReference>
<dbReference type="AlphaFoldDB" id="A0A1T4TME0"/>
<protein>
    <submittedName>
        <fullName evidence="2">Universal stress protein family protein</fullName>
    </submittedName>
</protein>
<evidence type="ECO:0000313" key="2">
    <source>
        <dbReference type="EMBL" id="SKA41389.1"/>
    </source>
</evidence>
<sequence length="138" mass="15403">MYKKILYALDLDSKPYLLKAIALADQLNAELFVGYATNLDEQLFSDDAYLGNTVGDDIVNTEKAELENKIKALIADTTLNRDHVYIVNGPVGMAIERLATNLEVDLVVMANSHHYFSFLSKNSLLIKLATHHDFLSLS</sequence>
<dbReference type="Gene3D" id="3.40.50.620">
    <property type="entry name" value="HUPs"/>
    <property type="match status" value="1"/>
</dbReference>
<reference evidence="2 3" key="1">
    <citation type="submission" date="2017-02" db="EMBL/GenBank/DDBJ databases">
        <authorList>
            <person name="Peterson S.W."/>
        </authorList>
    </citation>
    <scope>NUCLEOTIDE SEQUENCE [LARGE SCALE GENOMIC DNA]</scope>
    <source>
        <strain evidence="2 3">CECT 9189</strain>
    </source>
</reference>
<organism evidence="2 3">
    <name type="scientific">Photobacterium toruni</name>
    <dbReference type="NCBI Taxonomy" id="1935446"/>
    <lineage>
        <taxon>Bacteria</taxon>
        <taxon>Pseudomonadati</taxon>
        <taxon>Pseudomonadota</taxon>
        <taxon>Gammaproteobacteria</taxon>
        <taxon>Vibrionales</taxon>
        <taxon>Vibrionaceae</taxon>
        <taxon>Photobacterium</taxon>
    </lineage>
</organism>
<evidence type="ECO:0000313" key="3">
    <source>
        <dbReference type="Proteomes" id="UP000191116"/>
    </source>
</evidence>
<dbReference type="RefSeq" id="WP_080175063.1">
    <property type="nucleotide sequence ID" value="NZ_AP024854.1"/>
</dbReference>
<dbReference type="Pfam" id="PF00582">
    <property type="entry name" value="Usp"/>
    <property type="match status" value="1"/>
</dbReference>
<dbReference type="InterPro" id="IPR014729">
    <property type="entry name" value="Rossmann-like_a/b/a_fold"/>
</dbReference>